<dbReference type="Proteomes" id="UP000317421">
    <property type="component" value="Unassembled WGS sequence"/>
</dbReference>
<dbReference type="InterPro" id="IPR013549">
    <property type="entry name" value="DUF1731"/>
</dbReference>
<dbReference type="PANTHER" id="PTHR11092">
    <property type="entry name" value="SUGAR NUCLEOTIDE EPIMERASE RELATED"/>
    <property type="match status" value="1"/>
</dbReference>
<dbReference type="OrthoDB" id="9801773at2"/>
<protein>
    <submittedName>
        <fullName evidence="4">Epimerase family protein</fullName>
    </submittedName>
</protein>
<comment type="similarity">
    <text evidence="1">Belongs to the NAD(P)-dependent epimerase/dehydratase family. SDR39U1 subfamily.</text>
</comment>
<dbReference type="InterPro" id="IPR001509">
    <property type="entry name" value="Epimerase_deHydtase"/>
</dbReference>
<proteinExistence type="inferred from homology"/>
<evidence type="ECO:0000259" key="3">
    <source>
        <dbReference type="Pfam" id="PF08338"/>
    </source>
</evidence>
<accession>A0A5C6ALF8</accession>
<dbReference type="SUPFAM" id="SSF51735">
    <property type="entry name" value="NAD(P)-binding Rossmann-fold domains"/>
    <property type="match status" value="1"/>
</dbReference>
<reference evidence="4 5" key="1">
    <citation type="submission" date="2019-02" db="EMBL/GenBank/DDBJ databases">
        <title>Deep-cultivation of Planctomycetes and their phenomic and genomic characterization uncovers novel biology.</title>
        <authorList>
            <person name="Wiegand S."/>
            <person name="Jogler M."/>
            <person name="Boedeker C."/>
            <person name="Pinto D."/>
            <person name="Vollmers J."/>
            <person name="Rivas-Marin E."/>
            <person name="Kohn T."/>
            <person name="Peeters S.H."/>
            <person name="Heuer A."/>
            <person name="Rast P."/>
            <person name="Oberbeckmann S."/>
            <person name="Bunk B."/>
            <person name="Jeske O."/>
            <person name="Meyerdierks A."/>
            <person name="Storesund J.E."/>
            <person name="Kallscheuer N."/>
            <person name="Luecker S."/>
            <person name="Lage O.M."/>
            <person name="Pohl T."/>
            <person name="Merkel B.J."/>
            <person name="Hornburger P."/>
            <person name="Mueller R.-W."/>
            <person name="Bruemmer F."/>
            <person name="Labrenz M."/>
            <person name="Spormann A.M."/>
            <person name="Op Den Camp H."/>
            <person name="Overmann J."/>
            <person name="Amann R."/>
            <person name="Jetten M.S.M."/>
            <person name="Mascher T."/>
            <person name="Medema M.H."/>
            <person name="Devos D.P."/>
            <person name="Kaster A.-K."/>
            <person name="Ovreas L."/>
            <person name="Rohde M."/>
            <person name="Galperin M.Y."/>
            <person name="Jogler C."/>
        </authorList>
    </citation>
    <scope>NUCLEOTIDE SEQUENCE [LARGE SCALE GENOMIC DNA]</scope>
    <source>
        <strain evidence="4 5">Pla108</strain>
    </source>
</reference>
<keyword evidence="5" id="KW-1185">Reference proteome</keyword>
<dbReference type="EMBL" id="SJPR01000001">
    <property type="protein sequence ID" value="TWU00089.1"/>
    <property type="molecule type" value="Genomic_DNA"/>
</dbReference>
<dbReference type="Gene3D" id="3.40.50.720">
    <property type="entry name" value="NAD(P)-binding Rossmann-like Domain"/>
    <property type="match status" value="1"/>
</dbReference>
<gene>
    <name evidence="4" type="ORF">Pla108_10330</name>
</gene>
<dbReference type="RefSeq" id="WP_146443638.1">
    <property type="nucleotide sequence ID" value="NZ_SJPR01000001.1"/>
</dbReference>
<sequence length="303" mass="31691">MSSPRTIAITGASGLVGQALTEAFAADGVRVLRLVRHPVSKSKPDEVYWKPSAGEIDAEKLEGVDVVFNLAGKGIADDRWTPAVKKLIVDSRVNSTRLIAETVAGLTNRPRALVSASAIGFYGDRGSTPVDEDAAAGEGFLAEACQLWESANAPAWEAGVRVAQTRIGIVLSPKGGALAKMLPIFKLGAGGVLGSGEQVMSWIALPDLVRALRFVGDVEAMHGAINAVAPGAVTNREFTTTLGAKLHRPTVLPAPAFALRLAMGEMADPLLLEGARVTPQRLTAAGFNFETPELGPALDRVLA</sequence>
<dbReference type="InterPro" id="IPR010099">
    <property type="entry name" value="SDR39U1"/>
</dbReference>
<dbReference type="Pfam" id="PF01370">
    <property type="entry name" value="Epimerase"/>
    <property type="match status" value="1"/>
</dbReference>
<dbReference type="NCBIfam" id="TIGR01777">
    <property type="entry name" value="yfcH"/>
    <property type="match status" value="1"/>
</dbReference>
<dbReference type="AlphaFoldDB" id="A0A5C6ALF8"/>
<dbReference type="PANTHER" id="PTHR11092:SF0">
    <property type="entry name" value="EPIMERASE FAMILY PROTEIN SDR39U1"/>
    <property type="match status" value="1"/>
</dbReference>
<evidence type="ECO:0000256" key="1">
    <source>
        <dbReference type="ARBA" id="ARBA00009353"/>
    </source>
</evidence>
<evidence type="ECO:0000313" key="4">
    <source>
        <dbReference type="EMBL" id="TWU00089.1"/>
    </source>
</evidence>
<feature type="domain" description="DUF1731" evidence="3">
    <location>
        <begin position="254"/>
        <end position="300"/>
    </location>
</feature>
<evidence type="ECO:0000259" key="2">
    <source>
        <dbReference type="Pfam" id="PF01370"/>
    </source>
</evidence>
<organism evidence="4 5">
    <name type="scientific">Botrimarina colliarenosi</name>
    <dbReference type="NCBI Taxonomy" id="2528001"/>
    <lineage>
        <taxon>Bacteria</taxon>
        <taxon>Pseudomonadati</taxon>
        <taxon>Planctomycetota</taxon>
        <taxon>Planctomycetia</taxon>
        <taxon>Pirellulales</taxon>
        <taxon>Lacipirellulaceae</taxon>
        <taxon>Botrimarina</taxon>
    </lineage>
</organism>
<dbReference type="Pfam" id="PF08338">
    <property type="entry name" value="DUF1731"/>
    <property type="match status" value="1"/>
</dbReference>
<dbReference type="CDD" id="cd05242">
    <property type="entry name" value="SDR_a8"/>
    <property type="match status" value="1"/>
</dbReference>
<name>A0A5C6ALF8_9BACT</name>
<evidence type="ECO:0000313" key="5">
    <source>
        <dbReference type="Proteomes" id="UP000317421"/>
    </source>
</evidence>
<dbReference type="InterPro" id="IPR036291">
    <property type="entry name" value="NAD(P)-bd_dom_sf"/>
</dbReference>
<comment type="caution">
    <text evidence="4">The sequence shown here is derived from an EMBL/GenBank/DDBJ whole genome shotgun (WGS) entry which is preliminary data.</text>
</comment>
<feature type="domain" description="NAD-dependent epimerase/dehydratase" evidence="2">
    <location>
        <begin position="7"/>
        <end position="216"/>
    </location>
</feature>